<dbReference type="InParanoid" id="E3ND12"/>
<gene>
    <name evidence="1" type="ORF">CRE_23118</name>
</gene>
<dbReference type="HOGENOM" id="CLU_2869723_0_0_1"/>
<evidence type="ECO:0000313" key="2">
    <source>
        <dbReference type="Proteomes" id="UP000008281"/>
    </source>
</evidence>
<name>E3ND12_CAERE</name>
<organism evidence="2">
    <name type="scientific">Caenorhabditis remanei</name>
    <name type="common">Caenorhabditis vulgaris</name>
    <dbReference type="NCBI Taxonomy" id="31234"/>
    <lineage>
        <taxon>Eukaryota</taxon>
        <taxon>Metazoa</taxon>
        <taxon>Ecdysozoa</taxon>
        <taxon>Nematoda</taxon>
        <taxon>Chromadorea</taxon>
        <taxon>Rhabditida</taxon>
        <taxon>Rhabditina</taxon>
        <taxon>Rhabditomorpha</taxon>
        <taxon>Rhabditoidea</taxon>
        <taxon>Rhabditidae</taxon>
        <taxon>Peloderinae</taxon>
        <taxon>Caenorhabditis</taxon>
    </lineage>
</organism>
<protein>
    <submittedName>
        <fullName evidence="1">Uncharacterized protein</fullName>
    </submittedName>
</protein>
<proteinExistence type="predicted"/>
<accession>E3ND12</accession>
<dbReference type="AlphaFoldDB" id="E3ND12"/>
<keyword evidence="2" id="KW-1185">Reference proteome</keyword>
<dbReference type="Proteomes" id="UP000008281">
    <property type="component" value="Unassembled WGS sequence"/>
</dbReference>
<sequence>MTVPNKISDKQLLDQDVIESVMHKVIKSKEAIENISLDLDRHLSQRNAKILELEKKLADTGERL</sequence>
<dbReference type="EMBL" id="DS268605">
    <property type="protein sequence ID" value="EFO93462.1"/>
    <property type="molecule type" value="Genomic_DNA"/>
</dbReference>
<evidence type="ECO:0000313" key="1">
    <source>
        <dbReference type="EMBL" id="EFO93462.1"/>
    </source>
</evidence>
<reference evidence="1" key="1">
    <citation type="submission" date="2007-07" db="EMBL/GenBank/DDBJ databases">
        <title>PCAP assembly of the Caenorhabditis remanei genome.</title>
        <authorList>
            <consortium name="The Caenorhabditis remanei Sequencing Consortium"/>
            <person name="Wilson R.K."/>
        </authorList>
    </citation>
    <scope>NUCLEOTIDE SEQUENCE [LARGE SCALE GENOMIC DNA]</scope>
    <source>
        <strain evidence="1">PB4641</strain>
    </source>
</reference>